<feature type="chain" id="PRO_5046156626" description="DUF2950 domain-containing protein" evidence="1">
    <location>
        <begin position="27"/>
        <end position="304"/>
    </location>
</feature>
<keyword evidence="1" id="KW-0732">Signal</keyword>
<feature type="signal peptide" evidence="1">
    <location>
        <begin position="1"/>
        <end position="26"/>
    </location>
</feature>
<evidence type="ECO:0000313" key="2">
    <source>
        <dbReference type="EMBL" id="MDQ0435961.1"/>
    </source>
</evidence>
<reference evidence="2 3" key="1">
    <citation type="submission" date="2023-07" db="EMBL/GenBank/DDBJ databases">
        <title>Genomic Encyclopedia of Type Strains, Phase IV (KMG-IV): sequencing the most valuable type-strain genomes for metagenomic binning, comparative biology and taxonomic classification.</title>
        <authorList>
            <person name="Goeker M."/>
        </authorList>
    </citation>
    <scope>NUCLEOTIDE SEQUENCE [LARGE SCALE GENOMIC DNA]</scope>
    <source>
        <strain evidence="2 3">B6-8</strain>
    </source>
</reference>
<name>A0ABU0H0X8_9HYPH</name>
<accession>A0ABU0H0X8</accession>
<evidence type="ECO:0000313" key="3">
    <source>
        <dbReference type="Proteomes" id="UP001241603"/>
    </source>
</evidence>
<dbReference type="RefSeq" id="WP_266346911.1">
    <property type="nucleotide sequence ID" value="NZ_JAPKNG010000001.1"/>
</dbReference>
<dbReference type="Proteomes" id="UP001241603">
    <property type="component" value="Unassembled WGS sequence"/>
</dbReference>
<evidence type="ECO:0008006" key="4">
    <source>
        <dbReference type="Google" id="ProtNLM"/>
    </source>
</evidence>
<dbReference type="InterPro" id="IPR021556">
    <property type="entry name" value="DUF2950"/>
</dbReference>
<keyword evidence="3" id="KW-1185">Reference proteome</keyword>
<comment type="caution">
    <text evidence="2">The sequence shown here is derived from an EMBL/GenBank/DDBJ whole genome shotgun (WGS) entry which is preliminary data.</text>
</comment>
<sequence>MMNDRTSLLGALIAAGLSLAAFPALAQQVFPTPEAASAALVEAAKAPGNHLLDKIFGPGGEDLLSSGDPAVDSDRLSAFLDLASRGMAVIDGKDGEKLLTYGQNQWSFPIPLKSGPSGWTFDLAAGRQAVTDREIGRNELLTIAACADYVAAQNEYFGSLHDDEPVQQYAQHFISTPGLHDGLFWEPETQADRSPLGDRIAAATVRTGEAEGAPRSYQGYFYRILTRQGPEAPGGAYDYMVNGRLLAGYALVAYPEKWGETGIMTFLCDQRGNVYERNLGPSTAKTAAAIRAFNPGPDWQVVPE</sequence>
<protein>
    <recommendedName>
        <fullName evidence="4">DUF2950 domain-containing protein</fullName>
    </recommendedName>
</protein>
<dbReference type="EMBL" id="JAUSVO010000001">
    <property type="protein sequence ID" value="MDQ0435961.1"/>
    <property type="molecule type" value="Genomic_DNA"/>
</dbReference>
<evidence type="ECO:0000256" key="1">
    <source>
        <dbReference type="SAM" id="SignalP"/>
    </source>
</evidence>
<organism evidence="2 3">
    <name type="scientific">Kaistia dalseonensis</name>
    <dbReference type="NCBI Taxonomy" id="410840"/>
    <lineage>
        <taxon>Bacteria</taxon>
        <taxon>Pseudomonadati</taxon>
        <taxon>Pseudomonadota</taxon>
        <taxon>Alphaproteobacteria</taxon>
        <taxon>Hyphomicrobiales</taxon>
        <taxon>Kaistiaceae</taxon>
        <taxon>Kaistia</taxon>
    </lineage>
</organism>
<proteinExistence type="predicted"/>
<gene>
    <name evidence="2" type="ORF">QO014_000331</name>
</gene>
<dbReference type="Pfam" id="PF11453">
    <property type="entry name" value="DUF2950"/>
    <property type="match status" value="1"/>
</dbReference>